<feature type="region of interest" description="Disordered" evidence="1">
    <location>
        <begin position="35"/>
        <end position="57"/>
    </location>
</feature>
<sequence>MKRRIPCSGQDMVMCVAVDHARLSRVFAMGKRGVRDKPYSENGALPFGREGRGRGER</sequence>
<dbReference type="EMBL" id="FN649760">
    <property type="protein sequence ID" value="CBJ33476.1"/>
    <property type="molecule type" value="Genomic_DNA"/>
</dbReference>
<gene>
    <name evidence="2" type="ORF">Esi_0491_0011</name>
</gene>
<name>D7G333_ECTSI</name>
<organism evidence="2 3">
    <name type="scientific">Ectocarpus siliculosus</name>
    <name type="common">Brown alga</name>
    <name type="synonym">Conferva siliculosa</name>
    <dbReference type="NCBI Taxonomy" id="2880"/>
    <lineage>
        <taxon>Eukaryota</taxon>
        <taxon>Sar</taxon>
        <taxon>Stramenopiles</taxon>
        <taxon>Ochrophyta</taxon>
        <taxon>PX clade</taxon>
        <taxon>Phaeophyceae</taxon>
        <taxon>Ectocarpales</taxon>
        <taxon>Ectocarpaceae</taxon>
        <taxon>Ectocarpus</taxon>
    </lineage>
</organism>
<protein>
    <submittedName>
        <fullName evidence="2">Uncharacterized protein</fullName>
    </submittedName>
</protein>
<keyword evidence="3" id="KW-1185">Reference proteome</keyword>
<reference evidence="2 3" key="1">
    <citation type="journal article" date="2010" name="Nature">
        <title>The Ectocarpus genome and the independent evolution of multicellularity in brown algae.</title>
        <authorList>
            <person name="Cock J.M."/>
            <person name="Sterck L."/>
            <person name="Rouze P."/>
            <person name="Scornet D."/>
            <person name="Allen A.E."/>
            <person name="Amoutzias G."/>
            <person name="Anthouard V."/>
            <person name="Artiguenave F."/>
            <person name="Aury J.M."/>
            <person name="Badger J.H."/>
            <person name="Beszteri B."/>
            <person name="Billiau K."/>
            <person name="Bonnet E."/>
            <person name="Bothwell J.H."/>
            <person name="Bowler C."/>
            <person name="Boyen C."/>
            <person name="Brownlee C."/>
            <person name="Carrano C.J."/>
            <person name="Charrier B."/>
            <person name="Cho G.Y."/>
            <person name="Coelho S.M."/>
            <person name="Collen J."/>
            <person name="Corre E."/>
            <person name="Da Silva C."/>
            <person name="Delage L."/>
            <person name="Delaroque N."/>
            <person name="Dittami S.M."/>
            <person name="Doulbeau S."/>
            <person name="Elias M."/>
            <person name="Farnham G."/>
            <person name="Gachon C.M."/>
            <person name="Gschloessl B."/>
            <person name="Heesch S."/>
            <person name="Jabbari K."/>
            <person name="Jubin C."/>
            <person name="Kawai H."/>
            <person name="Kimura K."/>
            <person name="Kloareg B."/>
            <person name="Kupper F.C."/>
            <person name="Lang D."/>
            <person name="Le Bail A."/>
            <person name="Leblanc C."/>
            <person name="Lerouge P."/>
            <person name="Lohr M."/>
            <person name="Lopez P.J."/>
            <person name="Martens C."/>
            <person name="Maumus F."/>
            <person name="Michel G."/>
            <person name="Miranda-Saavedra D."/>
            <person name="Morales J."/>
            <person name="Moreau H."/>
            <person name="Motomura T."/>
            <person name="Nagasato C."/>
            <person name="Napoli C.A."/>
            <person name="Nelson D.R."/>
            <person name="Nyvall-Collen P."/>
            <person name="Peters A.F."/>
            <person name="Pommier C."/>
            <person name="Potin P."/>
            <person name="Poulain J."/>
            <person name="Quesneville H."/>
            <person name="Read B."/>
            <person name="Rensing S.A."/>
            <person name="Ritter A."/>
            <person name="Rousvoal S."/>
            <person name="Samanta M."/>
            <person name="Samson G."/>
            <person name="Schroeder D.C."/>
            <person name="Segurens B."/>
            <person name="Strittmatter M."/>
            <person name="Tonon T."/>
            <person name="Tregear J.W."/>
            <person name="Valentin K."/>
            <person name="von Dassow P."/>
            <person name="Yamagishi T."/>
            <person name="Van de Peer Y."/>
            <person name="Wincker P."/>
        </authorList>
    </citation>
    <scope>NUCLEOTIDE SEQUENCE [LARGE SCALE GENOMIC DNA]</scope>
    <source>
        <strain evidence="3">Ec32 / CCAP1310/4</strain>
    </source>
</reference>
<proteinExistence type="predicted"/>
<evidence type="ECO:0000313" key="3">
    <source>
        <dbReference type="Proteomes" id="UP000002630"/>
    </source>
</evidence>
<evidence type="ECO:0000313" key="2">
    <source>
        <dbReference type="EMBL" id="CBJ33476.1"/>
    </source>
</evidence>
<dbReference type="Proteomes" id="UP000002630">
    <property type="component" value="Unassembled WGS sequence"/>
</dbReference>
<evidence type="ECO:0000256" key="1">
    <source>
        <dbReference type="SAM" id="MobiDB-lite"/>
    </source>
</evidence>
<accession>D7G333</accession>
<dbReference type="AlphaFoldDB" id="D7G333"/>
<dbReference type="InParanoid" id="D7G333"/>